<name>A0A2U3NX50_9MYCO</name>
<dbReference type="PROSITE" id="PS51725">
    <property type="entry name" value="ABM"/>
    <property type="match status" value="1"/>
</dbReference>
<keyword evidence="2" id="KW-0503">Monooxygenase</keyword>
<dbReference type="AlphaFoldDB" id="A0A2U3NX50"/>
<dbReference type="STRING" id="1841860.GCA_900157375_03900"/>
<reference evidence="2 3" key="1">
    <citation type="submission" date="2017-01" db="EMBL/GenBank/DDBJ databases">
        <authorList>
            <consortium name="Urmite Genomes"/>
        </authorList>
    </citation>
    <scope>NUCLEOTIDE SEQUENCE [LARGE SCALE GENOMIC DNA]</scope>
    <source>
        <strain evidence="2 3">AB57</strain>
    </source>
</reference>
<organism evidence="2 3">
    <name type="scientific">Mycobacterium rhizamassiliense</name>
    <dbReference type="NCBI Taxonomy" id="1841860"/>
    <lineage>
        <taxon>Bacteria</taxon>
        <taxon>Bacillati</taxon>
        <taxon>Actinomycetota</taxon>
        <taxon>Actinomycetes</taxon>
        <taxon>Mycobacteriales</taxon>
        <taxon>Mycobacteriaceae</taxon>
        <taxon>Mycobacterium</taxon>
    </lineage>
</organism>
<sequence>VITFIANLRVPAENAPAFEDLMAHVTAMTLANEPGVAYYAFAKSVEDPAAYVVVEVYRDQAACTAHGETAWVQESIPKYLSLIEGMPQLVQYVSPGQEPVSAQLEEFT</sequence>
<dbReference type="Proteomes" id="UP000240988">
    <property type="component" value="Unassembled WGS sequence"/>
</dbReference>
<dbReference type="InterPro" id="IPR007138">
    <property type="entry name" value="ABM_dom"/>
</dbReference>
<dbReference type="GO" id="GO:0004497">
    <property type="term" value="F:monooxygenase activity"/>
    <property type="evidence" value="ECO:0007669"/>
    <property type="project" value="UniProtKB-KW"/>
</dbReference>
<protein>
    <submittedName>
        <fullName evidence="2">Quinol monooxygenase YgiN</fullName>
    </submittedName>
</protein>
<feature type="non-terminal residue" evidence="2">
    <location>
        <position position="1"/>
    </location>
</feature>
<dbReference type="InterPro" id="IPR011008">
    <property type="entry name" value="Dimeric_a/b-barrel"/>
</dbReference>
<dbReference type="Pfam" id="PF03992">
    <property type="entry name" value="ABM"/>
    <property type="match status" value="1"/>
</dbReference>
<evidence type="ECO:0000313" key="2">
    <source>
        <dbReference type="EMBL" id="SPM36058.1"/>
    </source>
</evidence>
<accession>A0A2U3NX50</accession>
<keyword evidence="2" id="KW-0560">Oxidoreductase</keyword>
<keyword evidence="3" id="KW-1185">Reference proteome</keyword>
<evidence type="ECO:0000259" key="1">
    <source>
        <dbReference type="PROSITE" id="PS51725"/>
    </source>
</evidence>
<dbReference type="EMBL" id="FUFA01000005">
    <property type="protein sequence ID" value="SPM36058.1"/>
    <property type="molecule type" value="Genomic_DNA"/>
</dbReference>
<dbReference type="Gene3D" id="3.30.70.100">
    <property type="match status" value="1"/>
</dbReference>
<feature type="domain" description="ABM" evidence="1">
    <location>
        <begin position="2"/>
        <end position="92"/>
    </location>
</feature>
<evidence type="ECO:0000313" key="3">
    <source>
        <dbReference type="Proteomes" id="UP000240988"/>
    </source>
</evidence>
<proteinExistence type="predicted"/>
<gene>
    <name evidence="2" type="ORF">MRAB57_3897</name>
</gene>
<dbReference type="SUPFAM" id="SSF54909">
    <property type="entry name" value="Dimeric alpha+beta barrel"/>
    <property type="match status" value="1"/>
</dbReference>